<dbReference type="EMBL" id="BAAFHN010000016">
    <property type="protein sequence ID" value="GAB0172875.1"/>
    <property type="molecule type" value="Genomic_DNA"/>
</dbReference>
<organism evidence="6 7">
    <name type="scientific">Helicobacter trogontum</name>
    <dbReference type="NCBI Taxonomy" id="50960"/>
    <lineage>
        <taxon>Bacteria</taxon>
        <taxon>Pseudomonadati</taxon>
        <taxon>Campylobacterota</taxon>
        <taxon>Epsilonproteobacteria</taxon>
        <taxon>Campylobacterales</taxon>
        <taxon>Helicobacteraceae</taxon>
        <taxon>Helicobacter</taxon>
    </lineage>
</organism>
<dbReference type="PANTHER" id="PTHR46233">
    <property type="entry name" value="HYDROXYACYLGLUTATHIONE HYDROLASE GLOC"/>
    <property type="match status" value="1"/>
</dbReference>
<evidence type="ECO:0000256" key="1">
    <source>
        <dbReference type="ARBA" id="ARBA00001947"/>
    </source>
</evidence>
<evidence type="ECO:0000313" key="7">
    <source>
        <dbReference type="Proteomes" id="UP001562457"/>
    </source>
</evidence>
<dbReference type="InterPro" id="IPR051453">
    <property type="entry name" value="MBL_Glyoxalase_II"/>
</dbReference>
<dbReference type="PANTHER" id="PTHR46233:SF3">
    <property type="entry name" value="HYDROXYACYLGLUTATHIONE HYDROLASE GLOC"/>
    <property type="match status" value="1"/>
</dbReference>
<evidence type="ECO:0000259" key="5">
    <source>
        <dbReference type="SMART" id="SM00849"/>
    </source>
</evidence>
<keyword evidence="4" id="KW-0862">Zinc</keyword>
<keyword evidence="7" id="KW-1185">Reference proteome</keyword>
<dbReference type="SUPFAM" id="SSF56281">
    <property type="entry name" value="Metallo-hydrolase/oxidoreductase"/>
    <property type="match status" value="1"/>
</dbReference>
<evidence type="ECO:0000256" key="3">
    <source>
        <dbReference type="ARBA" id="ARBA00022801"/>
    </source>
</evidence>
<dbReference type="Proteomes" id="UP001562457">
    <property type="component" value="Unassembled WGS sequence"/>
</dbReference>
<feature type="domain" description="Metallo-beta-lactamase" evidence="5">
    <location>
        <begin position="14"/>
        <end position="182"/>
    </location>
</feature>
<dbReference type="Pfam" id="PF00753">
    <property type="entry name" value="Lactamase_B"/>
    <property type="match status" value="1"/>
</dbReference>
<evidence type="ECO:0000256" key="2">
    <source>
        <dbReference type="ARBA" id="ARBA00022723"/>
    </source>
</evidence>
<keyword evidence="3" id="KW-0378">Hydrolase</keyword>
<comment type="caution">
    <text evidence="6">The sequence shown here is derived from an EMBL/GenBank/DDBJ whole genome shotgun (WGS) entry which is preliminary data.</text>
</comment>
<dbReference type="CDD" id="cd06262">
    <property type="entry name" value="metallo-hydrolase-like_MBL-fold"/>
    <property type="match status" value="1"/>
</dbReference>
<accession>A0ABQ0D3I0</accession>
<evidence type="ECO:0000256" key="4">
    <source>
        <dbReference type="ARBA" id="ARBA00022833"/>
    </source>
</evidence>
<keyword evidence="2" id="KW-0479">Metal-binding</keyword>
<dbReference type="SMART" id="SM00849">
    <property type="entry name" value="Lactamase_B"/>
    <property type="match status" value="1"/>
</dbReference>
<dbReference type="Gene3D" id="3.60.15.10">
    <property type="entry name" value="Ribonuclease Z/Hydroxyacylglutathione hydrolase-like"/>
    <property type="match status" value="1"/>
</dbReference>
<dbReference type="InterPro" id="IPR036866">
    <property type="entry name" value="RibonucZ/Hydroxyglut_hydro"/>
</dbReference>
<gene>
    <name evidence="6" type="ORF">NHP164001_08910</name>
</gene>
<name>A0ABQ0D3I0_9HELI</name>
<sequence>MVMKIHKCAFGEYQTNAYILQFNGFEFVVDPGYGATDWVLRNTTNLQAILITHGHFDHIWDTSKLQEKTQAKVYCPVQDSFMLESDCFNLGLTPCKADTYVDNNKNVVCLNINGVDVKYWHFPGHTPGCSIIEVCGHIFSGDFVFQRSIGRYDFPYSNSNDMKESLERFLQIKEDLPIHPGHGEDTSVFAESYNIPIWIKHIA</sequence>
<evidence type="ECO:0000313" key="6">
    <source>
        <dbReference type="EMBL" id="GAB0172875.1"/>
    </source>
</evidence>
<proteinExistence type="predicted"/>
<comment type="cofactor">
    <cofactor evidence="1">
        <name>Zn(2+)</name>
        <dbReference type="ChEBI" id="CHEBI:29105"/>
    </cofactor>
</comment>
<dbReference type="InterPro" id="IPR001279">
    <property type="entry name" value="Metallo-B-lactamas"/>
</dbReference>
<reference evidence="6 7" key="1">
    <citation type="submission" date="2024-06" db="EMBL/GenBank/DDBJ databases">
        <title>Draft genome sequence of Helicobacter trogontum NHP16-4001.</title>
        <authorList>
            <person name="Rimbara E."/>
            <person name="Suzuki M."/>
        </authorList>
    </citation>
    <scope>NUCLEOTIDE SEQUENCE [LARGE SCALE GENOMIC DNA]</scope>
    <source>
        <strain evidence="6 7">NHP16-4001</strain>
    </source>
</reference>
<protein>
    <submittedName>
        <fullName evidence="6">Lactamase_B domain-containing protein/MBL fold metallo-hydrolase</fullName>
    </submittedName>
</protein>